<evidence type="ECO:0000313" key="3">
    <source>
        <dbReference type="Proteomes" id="UP000029014"/>
    </source>
</evidence>
<dbReference type="PANTHER" id="PTHR33498:SF1">
    <property type="entry name" value="TRANSPOSASE FOR INSERTION SEQUENCE ELEMENT IS1557"/>
    <property type="match status" value="1"/>
</dbReference>
<sequence length="105" mass="12246">MRGTLQDIHATGTGRMQAEAGFRTWCSWMMHSRPEPMKTLARRIRRHWRDILAYVDHRCTNAILEGLNGIIQHVKTRARGLRDMDYFSTMIYLTRGKLDLATVTI</sequence>
<dbReference type="AlphaFoldDB" id="A0A087BT13"/>
<comment type="caution">
    <text evidence="2">The sequence shown here is derived from an EMBL/GenBank/DDBJ whole genome shotgun (WGS) entry which is preliminary data.</text>
</comment>
<dbReference type="InterPro" id="IPR002560">
    <property type="entry name" value="Transposase_DDE"/>
</dbReference>
<name>A0A087BT13_9BIFI</name>
<dbReference type="InterPro" id="IPR047951">
    <property type="entry name" value="Transpos_ISL3"/>
</dbReference>
<dbReference type="PANTHER" id="PTHR33498">
    <property type="entry name" value="TRANSPOSASE FOR INSERTION SEQUENCE ELEMENT IS1557"/>
    <property type="match status" value="1"/>
</dbReference>
<evidence type="ECO:0000259" key="1">
    <source>
        <dbReference type="Pfam" id="PF01610"/>
    </source>
</evidence>
<dbReference type="eggNOG" id="COG3464">
    <property type="taxonomic scope" value="Bacteria"/>
</dbReference>
<dbReference type="Pfam" id="PF01610">
    <property type="entry name" value="DDE_Tnp_ISL3"/>
    <property type="match status" value="1"/>
</dbReference>
<gene>
    <name evidence="2" type="ORF">BMIN_1202</name>
</gene>
<accession>A0A087BT13</accession>
<keyword evidence="3" id="KW-1185">Reference proteome</keyword>
<dbReference type="EMBL" id="JGZD01000002">
    <property type="protein sequence ID" value="KFI74163.1"/>
    <property type="molecule type" value="Genomic_DNA"/>
</dbReference>
<feature type="domain" description="Transposase IS204/IS1001/IS1096/IS1165 DDE" evidence="1">
    <location>
        <begin position="14"/>
        <end position="91"/>
    </location>
</feature>
<organism evidence="2 3">
    <name type="scientific">Bifidobacterium minimum</name>
    <dbReference type="NCBI Taxonomy" id="1693"/>
    <lineage>
        <taxon>Bacteria</taxon>
        <taxon>Bacillati</taxon>
        <taxon>Actinomycetota</taxon>
        <taxon>Actinomycetes</taxon>
        <taxon>Bifidobacteriales</taxon>
        <taxon>Bifidobacteriaceae</taxon>
        <taxon>Bifidobacterium</taxon>
    </lineage>
</organism>
<dbReference type="Proteomes" id="UP000029014">
    <property type="component" value="Unassembled WGS sequence"/>
</dbReference>
<reference evidence="2 3" key="1">
    <citation type="submission" date="2014-03" db="EMBL/GenBank/DDBJ databases">
        <title>Genomics of Bifidobacteria.</title>
        <authorList>
            <person name="Ventura M."/>
            <person name="Milani C."/>
            <person name="Lugli G.A."/>
        </authorList>
    </citation>
    <scope>NUCLEOTIDE SEQUENCE [LARGE SCALE GENOMIC DNA]</scope>
    <source>
        <strain evidence="2 3">LMG 11592</strain>
    </source>
</reference>
<protein>
    <submittedName>
        <fullName evidence="2">Transposase</fullName>
    </submittedName>
</protein>
<dbReference type="STRING" id="1693.BMIN_1202"/>
<evidence type="ECO:0000313" key="2">
    <source>
        <dbReference type="EMBL" id="KFI74163.1"/>
    </source>
</evidence>
<proteinExistence type="predicted"/>